<dbReference type="Pfam" id="PF11807">
    <property type="entry name" value="UstYa"/>
    <property type="match status" value="1"/>
</dbReference>
<evidence type="ECO:0000313" key="3">
    <source>
        <dbReference type="EMBL" id="KAF5327262.1"/>
    </source>
</evidence>
<evidence type="ECO:0000256" key="2">
    <source>
        <dbReference type="ARBA" id="ARBA00035112"/>
    </source>
</evidence>
<dbReference type="PANTHER" id="PTHR33365:SF4">
    <property type="entry name" value="CYCLOCHLOROTINE BIOSYNTHESIS PROTEIN O"/>
    <property type="match status" value="1"/>
</dbReference>
<comment type="caution">
    <text evidence="3">The sequence shown here is derived from an EMBL/GenBank/DDBJ whole genome shotgun (WGS) entry which is preliminary data.</text>
</comment>
<organism evidence="3 4">
    <name type="scientific">Psilocybe cf. subviscida</name>
    <dbReference type="NCBI Taxonomy" id="2480587"/>
    <lineage>
        <taxon>Eukaryota</taxon>
        <taxon>Fungi</taxon>
        <taxon>Dikarya</taxon>
        <taxon>Basidiomycota</taxon>
        <taxon>Agaricomycotina</taxon>
        <taxon>Agaricomycetes</taxon>
        <taxon>Agaricomycetidae</taxon>
        <taxon>Agaricales</taxon>
        <taxon>Agaricineae</taxon>
        <taxon>Strophariaceae</taxon>
        <taxon>Psilocybe</taxon>
    </lineage>
</organism>
<proteinExistence type="inferred from homology"/>
<sequence>MIRQALNPDYYPEMRMGNPKIDGHVNHCVDSIRQSLMCSADISTIVWQWDEGTQNTTLRGNVAHKCRNFNLIREWAHKNMIGRHFDDKVHIKDDIDIPVYRADGSVYFP</sequence>
<dbReference type="Proteomes" id="UP000567179">
    <property type="component" value="Unassembled WGS sequence"/>
</dbReference>
<dbReference type="OrthoDB" id="3687641at2759"/>
<dbReference type="InterPro" id="IPR021765">
    <property type="entry name" value="UstYa-like"/>
</dbReference>
<accession>A0A8H5BRZ6</accession>
<evidence type="ECO:0000313" key="4">
    <source>
        <dbReference type="Proteomes" id="UP000567179"/>
    </source>
</evidence>
<dbReference type="EMBL" id="JAACJJ010000014">
    <property type="protein sequence ID" value="KAF5327262.1"/>
    <property type="molecule type" value="Genomic_DNA"/>
</dbReference>
<dbReference type="GO" id="GO:0043386">
    <property type="term" value="P:mycotoxin biosynthetic process"/>
    <property type="evidence" value="ECO:0007669"/>
    <property type="project" value="InterPro"/>
</dbReference>
<comment type="similarity">
    <text evidence="2">Belongs to the ustYa family.</text>
</comment>
<protein>
    <submittedName>
        <fullName evidence="3">Uncharacterized protein</fullName>
    </submittedName>
</protein>
<dbReference type="PANTHER" id="PTHR33365">
    <property type="entry name" value="YALI0B05434P"/>
    <property type="match status" value="1"/>
</dbReference>
<name>A0A8H5BRZ6_9AGAR</name>
<reference evidence="3 4" key="1">
    <citation type="journal article" date="2020" name="ISME J.">
        <title>Uncovering the hidden diversity of litter-decomposition mechanisms in mushroom-forming fungi.</title>
        <authorList>
            <person name="Floudas D."/>
            <person name="Bentzer J."/>
            <person name="Ahren D."/>
            <person name="Johansson T."/>
            <person name="Persson P."/>
            <person name="Tunlid A."/>
        </authorList>
    </citation>
    <scope>NUCLEOTIDE SEQUENCE [LARGE SCALE GENOMIC DNA]</scope>
    <source>
        <strain evidence="3 4">CBS 101986</strain>
    </source>
</reference>
<comment type="pathway">
    <text evidence="1">Mycotoxin biosynthesis.</text>
</comment>
<dbReference type="AlphaFoldDB" id="A0A8H5BRZ6"/>
<gene>
    <name evidence="3" type="ORF">D9619_003931</name>
</gene>
<keyword evidence="4" id="KW-1185">Reference proteome</keyword>
<evidence type="ECO:0000256" key="1">
    <source>
        <dbReference type="ARBA" id="ARBA00004685"/>
    </source>
</evidence>